<dbReference type="PANTHER" id="PTHR12526">
    <property type="entry name" value="GLYCOSYLTRANSFERASE"/>
    <property type="match status" value="1"/>
</dbReference>
<dbReference type="InterPro" id="IPR028098">
    <property type="entry name" value="Glyco_trans_4-like_N"/>
</dbReference>
<dbReference type="EMBL" id="MUKV01000019">
    <property type="protein sequence ID" value="OQS37362.1"/>
    <property type="molecule type" value="Genomic_DNA"/>
</dbReference>
<feature type="domain" description="Glycosyltransferase subfamily 4-like N-terminal" evidence="1">
    <location>
        <begin position="24"/>
        <end position="210"/>
    </location>
</feature>
<evidence type="ECO:0000259" key="1">
    <source>
        <dbReference type="Pfam" id="PF13439"/>
    </source>
</evidence>
<organism evidence="2 3">
    <name type="scientific">Chromobacterium haemolyticum</name>
    <dbReference type="NCBI Taxonomy" id="394935"/>
    <lineage>
        <taxon>Bacteria</taxon>
        <taxon>Pseudomonadati</taxon>
        <taxon>Pseudomonadota</taxon>
        <taxon>Betaproteobacteria</taxon>
        <taxon>Neisseriales</taxon>
        <taxon>Chromobacteriaceae</taxon>
        <taxon>Chromobacterium</taxon>
    </lineage>
</organism>
<comment type="caution">
    <text evidence="2">The sequence shown here is derived from an EMBL/GenBank/DDBJ whole genome shotgun (WGS) entry which is preliminary data.</text>
</comment>
<dbReference type="GO" id="GO:0016757">
    <property type="term" value="F:glycosyltransferase activity"/>
    <property type="evidence" value="ECO:0007669"/>
    <property type="project" value="UniProtKB-ARBA"/>
</dbReference>
<keyword evidence="2" id="KW-0808">Transferase</keyword>
<evidence type="ECO:0000313" key="3">
    <source>
        <dbReference type="Proteomes" id="UP000192721"/>
    </source>
</evidence>
<dbReference type="Pfam" id="PF13692">
    <property type="entry name" value="Glyco_trans_1_4"/>
    <property type="match status" value="1"/>
</dbReference>
<dbReference type="SUPFAM" id="SSF53756">
    <property type="entry name" value="UDP-Glycosyltransferase/glycogen phosphorylase"/>
    <property type="match status" value="1"/>
</dbReference>
<gene>
    <name evidence="2" type="ORF">B0T45_14525</name>
</gene>
<name>A0A1W0CS11_9NEIS</name>
<evidence type="ECO:0000313" key="2">
    <source>
        <dbReference type="EMBL" id="OQS37362.1"/>
    </source>
</evidence>
<dbReference type="Proteomes" id="UP000192721">
    <property type="component" value="Unassembled WGS sequence"/>
</dbReference>
<dbReference type="PANTHER" id="PTHR12526:SF636">
    <property type="entry name" value="BLL3647 PROTEIN"/>
    <property type="match status" value="1"/>
</dbReference>
<reference evidence="2 3" key="1">
    <citation type="submission" date="2017-02" db="EMBL/GenBank/DDBJ databases">
        <title>Chromobacterium haemolyticum H5244.</title>
        <authorList>
            <person name="Gulvik C.A."/>
        </authorList>
    </citation>
    <scope>NUCLEOTIDE SEQUENCE [LARGE SCALE GENOMIC DNA]</scope>
    <source>
        <strain evidence="2 3">H5244</strain>
    </source>
</reference>
<dbReference type="AlphaFoldDB" id="A0A1W0CS11"/>
<dbReference type="Gene3D" id="3.40.50.2000">
    <property type="entry name" value="Glycogen Phosphorylase B"/>
    <property type="match status" value="2"/>
</dbReference>
<accession>A0A1W0CS11</accession>
<protein>
    <submittedName>
        <fullName evidence="2">Glycosyl transferase</fullName>
    </submittedName>
</protein>
<proteinExistence type="predicted"/>
<sequence>MRILWTLPYLPWPTTSGGKLRQFQLLRALAARGHRITLLVQSKEPASDACRRQLESIVERLIVLPRRPLKHPLTLLAAALGPYPLLASVNGLSPDLSRTFDGLLRQPWDVVQIEHSYGLQPFLDVLGRHGQPFLLTEHNVESELGAATYQHLPRWCAPFVWWDRWRYRRWAALALNAAERVAAVTWEDAAAMAQHSGRLVDVVINGVDADAFAEVRPDYASQRLLFVGNFEYPPNRDAVVWLAEEVMPRLWRRLPRARLAICGYAMPEDWARRWPDERLEWLGFVPELSTQQRRAAAFIAGLRQGGGSKLKVLEALAAGLALLSTPQGASGLDLRPDSDYLRGDDAEQLAEAAAALLSRPERAASLGAAGREYVRRRHDWAIAADQLETLYRELRHAHRN</sequence>
<dbReference type="Pfam" id="PF13439">
    <property type="entry name" value="Glyco_transf_4"/>
    <property type="match status" value="1"/>
</dbReference>